<feature type="transmembrane region" description="Helical" evidence="1">
    <location>
        <begin position="50"/>
        <end position="69"/>
    </location>
</feature>
<proteinExistence type="predicted"/>
<dbReference type="OrthoDB" id="9840276at2"/>
<organism evidence="2 3">
    <name type="scientific">Paenibacillus amylolyticus</name>
    <dbReference type="NCBI Taxonomy" id="1451"/>
    <lineage>
        <taxon>Bacteria</taxon>
        <taxon>Bacillati</taxon>
        <taxon>Bacillota</taxon>
        <taxon>Bacilli</taxon>
        <taxon>Bacillales</taxon>
        <taxon>Paenibacillaceae</taxon>
        <taxon>Paenibacillus</taxon>
    </lineage>
</organism>
<name>A0A5M9WYJ4_PAEAM</name>
<sequence>MKTFFETGIPALITAVTAAFLFIKLFIKTSKKTLVDNAIEVRSINLWEQFLEHILISFVIVILLLTPVVTADISIFKLELIFIGTFLIFLISALIIIIYFIRFLYKGFKSKILNASLLINFITIIFLPFQGLKTIVNMDSLNKLTSDYIITFLVIVLLVLYIALVLAAYPKLFRFFNKKEHKPLKIEIISNQIEKLQTLNFHYMIDSERHVLSEHNNIDKINDSFYIYYPKENVLIKYFK</sequence>
<feature type="transmembrane region" description="Helical" evidence="1">
    <location>
        <begin position="12"/>
        <end position="29"/>
    </location>
</feature>
<evidence type="ECO:0000313" key="2">
    <source>
        <dbReference type="EMBL" id="KAA8786744.1"/>
    </source>
</evidence>
<dbReference type="Proteomes" id="UP000323664">
    <property type="component" value="Unassembled WGS sequence"/>
</dbReference>
<gene>
    <name evidence="2" type="ORF">EC604_23230</name>
</gene>
<protein>
    <submittedName>
        <fullName evidence="2">Uncharacterized protein</fullName>
    </submittedName>
</protein>
<keyword evidence="1" id="KW-0472">Membrane</keyword>
<dbReference type="RefSeq" id="WP_123066436.1">
    <property type="nucleotide sequence ID" value="NZ_RIAS01000016.1"/>
</dbReference>
<reference evidence="2 3" key="1">
    <citation type="journal article" date="2019" name="J. Ind. Microbiol. Biotechnol.">
        <title>Paenibacillus amylolyticus 27C64 has a diverse set of carbohydrate-active enzymes and complete pectin deconstruction system.</title>
        <authorList>
            <person name="Keggi C."/>
            <person name="Doran-Peterson J."/>
        </authorList>
    </citation>
    <scope>NUCLEOTIDE SEQUENCE [LARGE SCALE GENOMIC DNA]</scope>
    <source>
        <strain evidence="2 3">27C64</strain>
    </source>
</reference>
<feature type="transmembrane region" description="Helical" evidence="1">
    <location>
        <begin position="149"/>
        <end position="169"/>
    </location>
</feature>
<evidence type="ECO:0000313" key="3">
    <source>
        <dbReference type="Proteomes" id="UP000323664"/>
    </source>
</evidence>
<evidence type="ECO:0000256" key="1">
    <source>
        <dbReference type="SAM" id="Phobius"/>
    </source>
</evidence>
<feature type="transmembrane region" description="Helical" evidence="1">
    <location>
        <begin position="112"/>
        <end position="129"/>
    </location>
</feature>
<comment type="caution">
    <text evidence="2">The sequence shown here is derived from an EMBL/GenBank/DDBJ whole genome shotgun (WGS) entry which is preliminary data.</text>
</comment>
<dbReference type="EMBL" id="RIAS01000016">
    <property type="protein sequence ID" value="KAA8786744.1"/>
    <property type="molecule type" value="Genomic_DNA"/>
</dbReference>
<keyword evidence="1" id="KW-0812">Transmembrane</keyword>
<feature type="transmembrane region" description="Helical" evidence="1">
    <location>
        <begin position="81"/>
        <end position="105"/>
    </location>
</feature>
<accession>A0A5M9WYJ4</accession>
<dbReference type="AlphaFoldDB" id="A0A5M9WYJ4"/>
<keyword evidence="1" id="KW-1133">Transmembrane helix</keyword>